<dbReference type="InterPro" id="IPR036010">
    <property type="entry name" value="2Fe-2S_ferredoxin-like_sf"/>
</dbReference>
<dbReference type="GO" id="GO:0051536">
    <property type="term" value="F:iron-sulfur cluster binding"/>
    <property type="evidence" value="ECO:0007669"/>
    <property type="project" value="InterPro"/>
</dbReference>
<evidence type="ECO:0000313" key="3">
    <source>
        <dbReference type="EMBL" id="MBD3848296.1"/>
    </source>
</evidence>
<accession>A0A927EF65</accession>
<dbReference type="EMBL" id="JACXWY010000017">
    <property type="protein sequence ID" value="MBD3848296.1"/>
    <property type="molecule type" value="Genomic_DNA"/>
</dbReference>
<reference evidence="3" key="1">
    <citation type="submission" date="2020-09" db="EMBL/GenBank/DDBJ databases">
        <title>Bosea spartocytisi sp. nov. a root nodule endophyte of Spartocytisus supranubius in the high mountain ecosystem fo the Teide National Park (Canary Islands, Spain).</title>
        <authorList>
            <person name="Pulido-Suarez L."/>
            <person name="Peix A."/>
            <person name="Igual J.M."/>
            <person name="Socas-Perez N."/>
            <person name="Velazquez E."/>
            <person name="Flores-Felix J.D."/>
            <person name="Leon-Barrios M."/>
        </authorList>
    </citation>
    <scope>NUCLEOTIDE SEQUENCE</scope>
    <source>
        <strain evidence="3">SSUT16</strain>
    </source>
</reference>
<dbReference type="InterPro" id="IPR001041">
    <property type="entry name" value="2Fe-2S_ferredoxin-type"/>
</dbReference>
<dbReference type="Proteomes" id="UP000619295">
    <property type="component" value="Unassembled WGS sequence"/>
</dbReference>
<dbReference type="CDD" id="cd00207">
    <property type="entry name" value="fer2"/>
    <property type="match status" value="1"/>
</dbReference>
<dbReference type="Pfam" id="PF13510">
    <property type="entry name" value="Fer2_4"/>
    <property type="match status" value="1"/>
</dbReference>
<comment type="caution">
    <text evidence="3">The sequence shown here is derived from an EMBL/GenBank/DDBJ whole genome shotgun (WGS) entry which is preliminary data.</text>
</comment>
<sequence>MFRKLHDPGPSAVTVHIDGRPVRAEAGESVAAVLLRQPEGWNRTTPVSESRRAPYCMMGVCFECLVEVDGQGSVQSCLTPVRDGMSVTRQQGRRSLSA</sequence>
<keyword evidence="1" id="KW-0560">Oxidoreductase</keyword>
<evidence type="ECO:0000313" key="4">
    <source>
        <dbReference type="Proteomes" id="UP000619295"/>
    </source>
</evidence>
<dbReference type="InterPro" id="IPR042204">
    <property type="entry name" value="2Fe-2S-bd_N"/>
</dbReference>
<name>A0A927EF65_9HYPH</name>
<gene>
    <name evidence="3" type="ORF">IED13_21575</name>
</gene>
<evidence type="ECO:0000256" key="1">
    <source>
        <dbReference type="ARBA" id="ARBA00023002"/>
    </source>
</evidence>
<dbReference type="RefSeq" id="WP_112764767.1">
    <property type="nucleotide sequence ID" value="NZ_JACXWY010000017.1"/>
</dbReference>
<dbReference type="SUPFAM" id="SSF54292">
    <property type="entry name" value="2Fe-2S ferredoxin-like"/>
    <property type="match status" value="1"/>
</dbReference>
<proteinExistence type="predicted"/>
<feature type="domain" description="2Fe-2S ferredoxin-type" evidence="2">
    <location>
        <begin position="11"/>
        <end position="93"/>
    </location>
</feature>
<dbReference type="Gene3D" id="3.10.20.440">
    <property type="entry name" value="2Fe-2S iron-sulphur cluster binding domain, sarcosine oxidase, alpha subunit, N-terminal domain"/>
    <property type="match status" value="1"/>
</dbReference>
<dbReference type="PROSITE" id="PS51085">
    <property type="entry name" value="2FE2S_FER_2"/>
    <property type="match status" value="1"/>
</dbReference>
<organism evidence="3 4">
    <name type="scientific">Bosea spartocytisi</name>
    <dbReference type="NCBI Taxonomy" id="2773451"/>
    <lineage>
        <taxon>Bacteria</taxon>
        <taxon>Pseudomonadati</taxon>
        <taxon>Pseudomonadota</taxon>
        <taxon>Alphaproteobacteria</taxon>
        <taxon>Hyphomicrobiales</taxon>
        <taxon>Boseaceae</taxon>
        <taxon>Bosea</taxon>
    </lineage>
</organism>
<evidence type="ECO:0000259" key="2">
    <source>
        <dbReference type="PROSITE" id="PS51085"/>
    </source>
</evidence>
<protein>
    <submittedName>
        <fullName evidence="3">(2Fe-2S)-binding protein</fullName>
    </submittedName>
</protein>
<keyword evidence="4" id="KW-1185">Reference proteome</keyword>
<dbReference type="GO" id="GO:0016491">
    <property type="term" value="F:oxidoreductase activity"/>
    <property type="evidence" value="ECO:0007669"/>
    <property type="project" value="UniProtKB-KW"/>
</dbReference>
<dbReference type="AlphaFoldDB" id="A0A927EF65"/>